<dbReference type="EMBL" id="GBRH01258716">
    <property type="protein sequence ID" value="JAD39179.1"/>
    <property type="molecule type" value="Transcribed_RNA"/>
</dbReference>
<evidence type="ECO:0000313" key="2">
    <source>
        <dbReference type="EMBL" id="JAD39179.1"/>
    </source>
</evidence>
<dbReference type="AlphaFoldDB" id="A0A0A8ZIG5"/>
<sequence>MSLMQRIIIKKKNRVRWYINLCSSRVEVGVKAYNPAETNPCNVMIPHTTLLSSTTGKNCTGEGGDSIFSIASTAIASAVIVLGFLKHKAGQLDNASVSISY</sequence>
<feature type="transmembrane region" description="Helical" evidence="1">
    <location>
        <begin position="67"/>
        <end position="85"/>
    </location>
</feature>
<keyword evidence="1" id="KW-0812">Transmembrane</keyword>
<accession>A0A0A8ZIG5</accession>
<name>A0A0A8ZIG5_ARUDO</name>
<evidence type="ECO:0000256" key="1">
    <source>
        <dbReference type="SAM" id="Phobius"/>
    </source>
</evidence>
<reference evidence="2" key="1">
    <citation type="submission" date="2014-09" db="EMBL/GenBank/DDBJ databases">
        <authorList>
            <person name="Magalhaes I.L.F."/>
            <person name="Oliveira U."/>
            <person name="Santos F.R."/>
            <person name="Vidigal T.H.D.A."/>
            <person name="Brescovit A.D."/>
            <person name="Santos A.J."/>
        </authorList>
    </citation>
    <scope>NUCLEOTIDE SEQUENCE</scope>
    <source>
        <tissue evidence="2">Shoot tissue taken approximately 20 cm above the soil surface</tissue>
    </source>
</reference>
<protein>
    <submittedName>
        <fullName evidence="2">Uncharacterized protein</fullName>
    </submittedName>
</protein>
<organism evidence="2">
    <name type="scientific">Arundo donax</name>
    <name type="common">Giant reed</name>
    <name type="synonym">Donax arundinaceus</name>
    <dbReference type="NCBI Taxonomy" id="35708"/>
    <lineage>
        <taxon>Eukaryota</taxon>
        <taxon>Viridiplantae</taxon>
        <taxon>Streptophyta</taxon>
        <taxon>Embryophyta</taxon>
        <taxon>Tracheophyta</taxon>
        <taxon>Spermatophyta</taxon>
        <taxon>Magnoliopsida</taxon>
        <taxon>Liliopsida</taxon>
        <taxon>Poales</taxon>
        <taxon>Poaceae</taxon>
        <taxon>PACMAD clade</taxon>
        <taxon>Arundinoideae</taxon>
        <taxon>Arundineae</taxon>
        <taxon>Arundo</taxon>
    </lineage>
</organism>
<keyword evidence="1" id="KW-0472">Membrane</keyword>
<keyword evidence="1" id="KW-1133">Transmembrane helix</keyword>
<proteinExistence type="predicted"/>
<reference evidence="2" key="2">
    <citation type="journal article" date="2015" name="Data Brief">
        <title>Shoot transcriptome of the giant reed, Arundo donax.</title>
        <authorList>
            <person name="Barrero R.A."/>
            <person name="Guerrero F.D."/>
            <person name="Moolhuijzen P."/>
            <person name="Goolsby J.A."/>
            <person name="Tidwell J."/>
            <person name="Bellgard S.E."/>
            <person name="Bellgard M.I."/>
        </authorList>
    </citation>
    <scope>NUCLEOTIDE SEQUENCE</scope>
    <source>
        <tissue evidence="2">Shoot tissue taken approximately 20 cm above the soil surface</tissue>
    </source>
</reference>